<protein>
    <submittedName>
        <fullName evidence="2">Uncharacterized protein</fullName>
    </submittedName>
</protein>
<feature type="chain" id="PRO_5014380671" evidence="1">
    <location>
        <begin position="20"/>
        <end position="144"/>
    </location>
</feature>
<proteinExistence type="predicted"/>
<comment type="caution">
    <text evidence="2">The sequence shown here is derived from an EMBL/GenBank/DDBJ whole genome shotgun (WGS) entry which is preliminary data.</text>
</comment>
<sequence>MVAITKFLWLALTATTATAAAIIQRDVITVQNDITQKIGPSWTTLHTDINAFPNSGLTGAVAIRLDFTTAIAALNTTTSDIKSTGSFAIVSGTAILADVQQLVPTFLAVLVRLEASVVLEHHLRWKGFDFIPAPISRRLHVRVS</sequence>
<feature type="signal peptide" evidence="1">
    <location>
        <begin position="1"/>
        <end position="19"/>
    </location>
</feature>
<gene>
    <name evidence="2" type="ORF">THARTR1_05907</name>
</gene>
<evidence type="ECO:0000313" key="2">
    <source>
        <dbReference type="EMBL" id="PNP53783.1"/>
    </source>
</evidence>
<organism evidence="2 3">
    <name type="scientific">Trichoderma harzianum</name>
    <name type="common">Hypocrea lixii</name>
    <dbReference type="NCBI Taxonomy" id="5544"/>
    <lineage>
        <taxon>Eukaryota</taxon>
        <taxon>Fungi</taxon>
        <taxon>Dikarya</taxon>
        <taxon>Ascomycota</taxon>
        <taxon>Pezizomycotina</taxon>
        <taxon>Sordariomycetes</taxon>
        <taxon>Hypocreomycetidae</taxon>
        <taxon>Hypocreales</taxon>
        <taxon>Hypocreaceae</taxon>
        <taxon>Trichoderma</taxon>
    </lineage>
</organism>
<reference evidence="2 3" key="1">
    <citation type="submission" date="2017-02" db="EMBL/GenBank/DDBJ databases">
        <title>Genomes of Trichoderma spp. with biocontrol activity.</title>
        <authorList>
            <person name="Gardiner D."/>
            <person name="Kazan K."/>
            <person name="Vos C."/>
            <person name="Harvey P."/>
        </authorList>
    </citation>
    <scope>NUCLEOTIDE SEQUENCE [LARGE SCALE GENOMIC DNA]</scope>
    <source>
        <strain evidence="2 3">Tr1</strain>
    </source>
</reference>
<dbReference type="Proteomes" id="UP000236290">
    <property type="component" value="Unassembled WGS sequence"/>
</dbReference>
<dbReference type="AlphaFoldDB" id="A0A2K0U7N4"/>
<dbReference type="EMBL" id="MTYI01000074">
    <property type="protein sequence ID" value="PNP53783.1"/>
    <property type="molecule type" value="Genomic_DNA"/>
</dbReference>
<evidence type="ECO:0000256" key="1">
    <source>
        <dbReference type="SAM" id="SignalP"/>
    </source>
</evidence>
<dbReference type="InterPro" id="IPR021054">
    <property type="entry name" value="Cell_wall_mannoprotein_1"/>
</dbReference>
<name>A0A2K0U7N4_TRIHA</name>
<dbReference type="Pfam" id="PF12296">
    <property type="entry name" value="HsbA"/>
    <property type="match status" value="1"/>
</dbReference>
<accession>A0A2K0U7N4</accession>
<keyword evidence="1" id="KW-0732">Signal</keyword>
<dbReference type="OrthoDB" id="3485059at2759"/>
<evidence type="ECO:0000313" key="3">
    <source>
        <dbReference type="Proteomes" id="UP000236290"/>
    </source>
</evidence>